<proteinExistence type="predicted"/>
<gene>
    <name evidence="1" type="ORF">HDF09_004103</name>
</gene>
<dbReference type="PROSITE" id="PS51197">
    <property type="entry name" value="HTH_RRF2_2"/>
    <property type="match status" value="1"/>
</dbReference>
<protein>
    <submittedName>
        <fullName evidence="1">Rrf2 family transcriptional repressor of oqxAB</fullName>
    </submittedName>
</protein>
<dbReference type="GO" id="GO:0003700">
    <property type="term" value="F:DNA-binding transcription factor activity"/>
    <property type="evidence" value="ECO:0007669"/>
    <property type="project" value="TreeGrafter"/>
</dbReference>
<dbReference type="GO" id="GO:0005829">
    <property type="term" value="C:cytosol"/>
    <property type="evidence" value="ECO:0007669"/>
    <property type="project" value="TreeGrafter"/>
</dbReference>
<sequence length="159" mass="17517">MIDVRFPTALQIMLSLALADRNSVSQLSSAELAKSLGANPSFVRKLLVPLVQSKLLRSQMGKTGGVRLARRAAEITLREIYGAVVADTKIWAPRTGIPHRCLVSSNVQGYFEELIDDAQEAILSMLGQRTLLQALTELEIRESAKRTTSRVRLSVQNKS</sequence>
<dbReference type="Gene3D" id="1.10.10.10">
    <property type="entry name" value="Winged helix-like DNA-binding domain superfamily/Winged helix DNA-binding domain"/>
    <property type="match status" value="1"/>
</dbReference>
<accession>A0A7W8IMV3</accession>
<dbReference type="InterPro" id="IPR000944">
    <property type="entry name" value="Tscrpt_reg_Rrf2"/>
</dbReference>
<organism evidence="1 2">
    <name type="scientific">Tunturiibacter empetritectus</name>
    <dbReference type="NCBI Taxonomy" id="3069691"/>
    <lineage>
        <taxon>Bacteria</taxon>
        <taxon>Pseudomonadati</taxon>
        <taxon>Acidobacteriota</taxon>
        <taxon>Terriglobia</taxon>
        <taxon>Terriglobales</taxon>
        <taxon>Acidobacteriaceae</taxon>
        <taxon>Tunturiibacter</taxon>
    </lineage>
</organism>
<dbReference type="SUPFAM" id="SSF46785">
    <property type="entry name" value="Winged helix' DNA-binding domain"/>
    <property type="match status" value="1"/>
</dbReference>
<dbReference type="EMBL" id="JACHDY010000008">
    <property type="protein sequence ID" value="MBB5319395.1"/>
    <property type="molecule type" value="Genomic_DNA"/>
</dbReference>
<comment type="caution">
    <text evidence="1">The sequence shown here is derived from an EMBL/GenBank/DDBJ whole genome shotgun (WGS) entry which is preliminary data.</text>
</comment>
<name>A0A7W8IMV3_9BACT</name>
<dbReference type="AlphaFoldDB" id="A0A7W8IMV3"/>
<dbReference type="Proteomes" id="UP000568106">
    <property type="component" value="Unassembled WGS sequence"/>
</dbReference>
<evidence type="ECO:0000313" key="1">
    <source>
        <dbReference type="EMBL" id="MBB5319395.1"/>
    </source>
</evidence>
<reference evidence="1" key="1">
    <citation type="submission" date="2020-08" db="EMBL/GenBank/DDBJ databases">
        <title>Genomic Encyclopedia of Type Strains, Phase IV (KMG-V): Genome sequencing to study the core and pangenomes of soil and plant-associated prokaryotes.</title>
        <authorList>
            <person name="Whitman W."/>
        </authorList>
    </citation>
    <scope>NUCLEOTIDE SEQUENCE [LARGE SCALE GENOMIC DNA]</scope>
    <source>
        <strain evidence="1">M8UP27</strain>
    </source>
</reference>
<evidence type="ECO:0000313" key="2">
    <source>
        <dbReference type="Proteomes" id="UP000568106"/>
    </source>
</evidence>
<dbReference type="PANTHER" id="PTHR33221">
    <property type="entry name" value="WINGED HELIX-TURN-HELIX TRANSCRIPTIONAL REGULATOR, RRF2 FAMILY"/>
    <property type="match status" value="1"/>
</dbReference>
<dbReference type="InterPro" id="IPR036388">
    <property type="entry name" value="WH-like_DNA-bd_sf"/>
</dbReference>
<dbReference type="PANTHER" id="PTHR33221:SF15">
    <property type="entry name" value="HTH-TYPE TRANSCRIPTIONAL REGULATOR YWGB-RELATED"/>
    <property type="match status" value="1"/>
</dbReference>
<dbReference type="Pfam" id="PF02082">
    <property type="entry name" value="Rrf2"/>
    <property type="match status" value="1"/>
</dbReference>
<keyword evidence="2" id="KW-1185">Reference proteome</keyword>
<dbReference type="InterPro" id="IPR036390">
    <property type="entry name" value="WH_DNA-bd_sf"/>
</dbReference>